<evidence type="ECO:0000256" key="1">
    <source>
        <dbReference type="SAM" id="MobiDB-lite"/>
    </source>
</evidence>
<feature type="region of interest" description="Disordered" evidence="1">
    <location>
        <begin position="110"/>
        <end position="130"/>
    </location>
</feature>
<dbReference type="InterPro" id="IPR052055">
    <property type="entry name" value="Hepadnavirus_pol/RT"/>
</dbReference>
<feature type="compositionally biased region" description="Basic and acidic residues" evidence="1">
    <location>
        <begin position="191"/>
        <end position="200"/>
    </location>
</feature>
<reference evidence="2 4" key="1">
    <citation type="journal article" date="2020" name="ISME J.">
        <title>Uncovering the hidden diversity of litter-decomposition mechanisms in mushroom-forming fungi.</title>
        <authorList>
            <person name="Floudas D."/>
            <person name="Bentzer J."/>
            <person name="Ahren D."/>
            <person name="Johansson T."/>
            <person name="Persson P."/>
            <person name="Tunlid A."/>
        </authorList>
    </citation>
    <scope>NUCLEOTIDE SEQUENCE [LARGE SCALE GENOMIC DNA]</scope>
    <source>
        <strain evidence="2 4">CBS 661.87</strain>
    </source>
</reference>
<name>A0A8H5M7Y1_9AGAR</name>
<feature type="compositionally biased region" description="Basic and acidic residues" evidence="1">
    <location>
        <begin position="467"/>
        <end position="477"/>
    </location>
</feature>
<feature type="compositionally biased region" description="Low complexity" evidence="1">
    <location>
        <begin position="35"/>
        <end position="51"/>
    </location>
</feature>
<feature type="compositionally biased region" description="Basic and acidic residues" evidence="1">
    <location>
        <begin position="526"/>
        <end position="539"/>
    </location>
</feature>
<feature type="compositionally biased region" description="Basic and acidic residues" evidence="1">
    <location>
        <begin position="327"/>
        <end position="336"/>
    </location>
</feature>
<dbReference type="SUPFAM" id="SSF56672">
    <property type="entry name" value="DNA/RNA polymerases"/>
    <property type="match status" value="1"/>
</dbReference>
<proteinExistence type="predicted"/>
<dbReference type="InterPro" id="IPR043502">
    <property type="entry name" value="DNA/RNA_pol_sf"/>
</dbReference>
<dbReference type="CDD" id="cd09275">
    <property type="entry name" value="RNase_HI_RT_DIRS1"/>
    <property type="match status" value="1"/>
</dbReference>
<gene>
    <name evidence="3" type="ORF">D9615_003233</name>
    <name evidence="2" type="ORF">D9615_003247</name>
</gene>
<feature type="compositionally biased region" description="Low complexity" evidence="1">
    <location>
        <begin position="14"/>
        <end position="24"/>
    </location>
</feature>
<feature type="compositionally biased region" description="Pro residues" evidence="1">
    <location>
        <begin position="165"/>
        <end position="176"/>
    </location>
</feature>
<feature type="compositionally biased region" description="Low complexity" evidence="1">
    <location>
        <begin position="487"/>
        <end position="497"/>
    </location>
</feature>
<feature type="compositionally biased region" description="Low complexity" evidence="1">
    <location>
        <begin position="376"/>
        <end position="398"/>
    </location>
</feature>
<protein>
    <submittedName>
        <fullName evidence="2">Uncharacterized protein</fullName>
    </submittedName>
</protein>
<organism evidence="2 4">
    <name type="scientific">Tricholomella constricta</name>
    <dbReference type="NCBI Taxonomy" id="117010"/>
    <lineage>
        <taxon>Eukaryota</taxon>
        <taxon>Fungi</taxon>
        <taxon>Dikarya</taxon>
        <taxon>Basidiomycota</taxon>
        <taxon>Agaricomycotina</taxon>
        <taxon>Agaricomycetes</taxon>
        <taxon>Agaricomycetidae</taxon>
        <taxon>Agaricales</taxon>
        <taxon>Tricholomatineae</taxon>
        <taxon>Lyophyllaceae</taxon>
        <taxon>Tricholomella</taxon>
    </lineage>
</organism>
<dbReference type="PANTHER" id="PTHR33050">
    <property type="entry name" value="REVERSE TRANSCRIPTASE DOMAIN-CONTAINING PROTEIN"/>
    <property type="match status" value="1"/>
</dbReference>
<dbReference type="EMBL" id="JAACJP010000005">
    <property type="protein sequence ID" value="KAF5384067.1"/>
    <property type="molecule type" value="Genomic_DNA"/>
</dbReference>
<evidence type="ECO:0000313" key="3">
    <source>
        <dbReference type="EMBL" id="KAF5384317.1"/>
    </source>
</evidence>
<comment type="caution">
    <text evidence="2">The sequence shown here is derived from an EMBL/GenBank/DDBJ whole genome shotgun (WGS) entry which is preliminary data.</text>
</comment>
<sequence>MSRRITRSQSRALSPSGDPSAPSSPLSPVPERPSRSSSSQDSHSPSQRPHSVSPSENGKIYSGSKSPRRPPLRYVNLGGSSLPSFPPLATGPAVNLNSVPSTNIPLVTSSNVTSLPPPSLPGPSTSTLLEPFSDSDIRAAHHRVRTVLNDAAAPTAGASHALHFAPPPASHAPPPSNSVAPCAPSPPRFSAAEKGKEKAPVRPPLDPDTVDRILESAVPLARAAAVHSLPPRPPAAVSAFSSSTRAPLIFSRPPRFGATPVNAPPTRRVRIASPPITRAPLRHSRSGGTFGDIPRPPSPLQRPSAPNPRYNQGLSSRELASEYMPSRFEEFPDHVSSRRPSSFYNAPPPARASPADDPHHRSFKPPSAAADRTYSHHASAGGSHHASTSGSHHAATASVPYRGRAHEDSPPSSSRLHAAAPPSPFPRDGRRPSRRRTRSHSEDLPISPPHPRERESGPRRPHRRTRSHSEDTLDMHTARYNVPAYAPAPSLRQPSSSRRPHDHDRRDYLDHADCSPAMPRRRRRPSHSDDCDGHCEPPRPRRRPRHCDSPRRHTSSRGTLRRAASDDFAPRRATSRRTRKGKLDPNLIVIPEKVIRTLRNGWWDYIPLDALSNAACRKAAFAPVRQNDGSITVSANGFNFRSSGFNCENELQMTREEWCQAARNFLLALQNHLVAYNEWDEDEADDIIDGFSAHFHDIQARSDFEANFMVYLMYDIQIRRQWLIVRGSDDPDEFDLMEFQEAVFMKLDRQHSTDLLASLAATTASLAKPAASNTFSGKSFPDSFAKSGDRTSSRKGESRGGRNGDRTKPYTVGRDRDSRAVICIPAPALEDILPEEVTEGGLALTAGLVATVSTDRLHVPEVIHVPTRITVPCAALALTVRNDVLRELHFPVSTPLKHARWTALLDETGGLPQFAEVPIGLRDGFSLGLEDFSLDHTFSPPNHYRSPEHHAFVIHKYAEEIRLGRVSPGYPPSLATQLFGFYRTAPLNVIESASGKLRITVDHSFPRNNPLVPSVNSVIDSARFQCSWGTFSICYLLVADAPPGTEACVFDVDAAFRNIPTHPLDRTATAISINGLIHLDGRLNFGICPAPGIFGLVADAIVWIYLHKGIDAVIKWVDDFIFFRYLRGHHSDGSPIFNYDESLIWSIAADLGWPWAPEKFSPFSTVFTYIGFQWSLASKTVCLPLIKREKYLKKMVPWSPRAPVSLRDTESLIGTLNHVTLVVPQGRSHMPALYRFRASFPPSAPPWLQHRVTPAVSAEIEWWTDTLRNSPCSLDIRRPPEPLDIPILVDASTSWGIGFLLNGKWLAWRLLPGWKADGRDIGWGEMVAVDLALRAIIAAGYSNCHLIVRSDNAGVVGALAAGRSRNSQQNAVLRQIVANFQCHNLWLTLAWIPTADNLADGPSRGVFPSRSLLFPHPPAIPGYLKPYVSPSVGYHDIPS</sequence>
<accession>A0A8H5M7Y1</accession>
<keyword evidence="4" id="KW-1185">Reference proteome</keyword>
<evidence type="ECO:0000313" key="2">
    <source>
        <dbReference type="EMBL" id="KAF5384067.1"/>
    </source>
</evidence>
<dbReference type="EMBL" id="JAACJP010000005">
    <property type="protein sequence ID" value="KAF5384317.1"/>
    <property type="molecule type" value="Genomic_DNA"/>
</dbReference>
<dbReference type="Proteomes" id="UP000565441">
    <property type="component" value="Unassembled WGS sequence"/>
</dbReference>
<dbReference type="OrthoDB" id="3255824at2759"/>
<feature type="compositionally biased region" description="Basic and acidic residues" evidence="1">
    <location>
        <begin position="787"/>
        <end position="812"/>
    </location>
</feature>
<dbReference type="PANTHER" id="PTHR33050:SF7">
    <property type="entry name" value="RIBONUCLEASE H"/>
    <property type="match status" value="1"/>
</dbReference>
<feature type="region of interest" description="Disordered" evidence="1">
    <location>
        <begin position="1"/>
        <end position="91"/>
    </location>
</feature>
<feature type="region of interest" description="Disordered" evidence="1">
    <location>
        <begin position="158"/>
        <end position="208"/>
    </location>
</feature>
<feature type="region of interest" description="Disordered" evidence="1">
    <location>
        <begin position="782"/>
        <end position="812"/>
    </location>
</feature>
<feature type="region of interest" description="Disordered" evidence="1">
    <location>
        <begin position="248"/>
        <end position="580"/>
    </location>
</feature>
<feature type="compositionally biased region" description="Basic and acidic residues" evidence="1">
    <location>
        <begin position="499"/>
        <end position="513"/>
    </location>
</feature>
<evidence type="ECO:0000313" key="4">
    <source>
        <dbReference type="Proteomes" id="UP000565441"/>
    </source>
</evidence>